<dbReference type="PROSITE" id="PS00018">
    <property type="entry name" value="EF_HAND_1"/>
    <property type="match status" value="1"/>
</dbReference>
<dbReference type="PROSITE" id="PS00092">
    <property type="entry name" value="N6_MTASE"/>
    <property type="match status" value="1"/>
</dbReference>
<dbReference type="GO" id="GO:0032259">
    <property type="term" value="P:methylation"/>
    <property type="evidence" value="ECO:0007669"/>
    <property type="project" value="UniProtKB-KW"/>
</dbReference>
<protein>
    <submittedName>
        <fullName evidence="1">Adenine-specific methyltransferase EcoRI family protein</fullName>
    </submittedName>
</protein>
<dbReference type="InterPro" id="IPR025247">
    <property type="entry name" value="EcoRI-like_methylase"/>
</dbReference>
<accession>A0ABY4YMJ3</accession>
<dbReference type="InterPro" id="IPR002052">
    <property type="entry name" value="DNA_methylase_N6_adenine_CS"/>
</dbReference>
<dbReference type="RefSeq" id="WP_252623508.1">
    <property type="nucleotide sequence ID" value="NZ_CP099490.1"/>
</dbReference>
<reference evidence="1" key="1">
    <citation type="submission" date="2022-06" db="EMBL/GenBank/DDBJ databases">
        <title>Ornithinimicrobium JY.X270.</title>
        <authorList>
            <person name="Huang Y."/>
        </authorList>
    </citation>
    <scope>NUCLEOTIDE SEQUENCE</scope>
    <source>
        <strain evidence="1">JY.X270</strain>
    </source>
</reference>
<keyword evidence="1" id="KW-0808">Transferase</keyword>
<keyword evidence="2" id="KW-1185">Reference proteome</keyword>
<sequence length="367" mass="41779">MATARSKALSERAGDPKDEYYSRIEDIEYELRHYKPHFKDKVVFCNCDDPYESDFFKYFAMNFNALGLKKLIATSYTRSPIVGNQIDLFETAGLRDAPDPKQPYKVEITEVPDLNDDGAIDLLDVEQLLRHDANTMTMLEGTGDFRSSESVELLNESDIVVTNPPFSLLSEFIGQLMEHDKKFVIVASKLSVTYKPIWPFFQSGRMWLGNGFKNGNAYFRVPDAYRDRKFASGVFDPKTGLVKFRNISWFTNLDIAKRHENLTLFKRYTPEQYPTYVNYPAIEVGTVSQIPRDYDGEMGVSSTFLDSHNPDQFEIIGYSGGLAQPMKDIAPDGTYTKGGPRFYLAQSDGTYKRMFDRVIIKQIGGAS</sequence>
<proteinExistence type="predicted"/>
<dbReference type="Proteomes" id="UP001056535">
    <property type="component" value="Chromosome"/>
</dbReference>
<dbReference type="Pfam" id="PF13651">
    <property type="entry name" value="EcoRI_methylase"/>
    <property type="match status" value="1"/>
</dbReference>
<dbReference type="GO" id="GO:0008168">
    <property type="term" value="F:methyltransferase activity"/>
    <property type="evidence" value="ECO:0007669"/>
    <property type="project" value="UniProtKB-KW"/>
</dbReference>
<dbReference type="InterPro" id="IPR018247">
    <property type="entry name" value="EF_Hand_1_Ca_BS"/>
</dbReference>
<name>A0ABY4YMJ3_9MICO</name>
<organism evidence="1 2">
    <name type="scientific">Ornithinimicrobium cryptoxanthini</name>
    <dbReference type="NCBI Taxonomy" id="2934161"/>
    <lineage>
        <taxon>Bacteria</taxon>
        <taxon>Bacillati</taxon>
        <taxon>Actinomycetota</taxon>
        <taxon>Actinomycetes</taxon>
        <taxon>Micrococcales</taxon>
        <taxon>Ornithinimicrobiaceae</taxon>
        <taxon>Ornithinimicrobium</taxon>
    </lineage>
</organism>
<gene>
    <name evidence="1" type="ORF">NF557_08010</name>
</gene>
<keyword evidence="1" id="KW-0489">Methyltransferase</keyword>
<evidence type="ECO:0000313" key="2">
    <source>
        <dbReference type="Proteomes" id="UP001056535"/>
    </source>
</evidence>
<evidence type="ECO:0000313" key="1">
    <source>
        <dbReference type="EMBL" id="USQ77822.1"/>
    </source>
</evidence>
<dbReference type="EMBL" id="CP099490">
    <property type="protein sequence ID" value="USQ77822.1"/>
    <property type="molecule type" value="Genomic_DNA"/>
</dbReference>